<gene>
    <name evidence="1" type="ORF">NPIL_459471</name>
</gene>
<reference evidence="1" key="1">
    <citation type="submission" date="2020-08" db="EMBL/GenBank/DDBJ databases">
        <title>Multicomponent nature underlies the extraordinary mechanical properties of spider dragline silk.</title>
        <authorList>
            <person name="Kono N."/>
            <person name="Nakamura H."/>
            <person name="Mori M."/>
            <person name="Yoshida Y."/>
            <person name="Ohtoshi R."/>
            <person name="Malay A.D."/>
            <person name="Moran D.A.P."/>
            <person name="Tomita M."/>
            <person name="Numata K."/>
            <person name="Arakawa K."/>
        </authorList>
    </citation>
    <scope>NUCLEOTIDE SEQUENCE</scope>
</reference>
<evidence type="ECO:0000313" key="1">
    <source>
        <dbReference type="EMBL" id="GFT53292.1"/>
    </source>
</evidence>
<accession>A0A8X6TX85</accession>
<comment type="caution">
    <text evidence="1">The sequence shown here is derived from an EMBL/GenBank/DDBJ whole genome shotgun (WGS) entry which is preliminary data.</text>
</comment>
<dbReference type="Proteomes" id="UP000887013">
    <property type="component" value="Unassembled WGS sequence"/>
</dbReference>
<protein>
    <submittedName>
        <fullName evidence="1">Uncharacterized protein</fullName>
    </submittedName>
</protein>
<dbReference type="OrthoDB" id="6470480at2759"/>
<dbReference type="AlphaFoldDB" id="A0A8X6TX85"/>
<sequence>KKKGKNCVSKNEIDFLTLIIKSIEVRFQRTILNTLMISGMCVSK</sequence>
<dbReference type="EMBL" id="BMAW01017315">
    <property type="protein sequence ID" value="GFT53292.1"/>
    <property type="molecule type" value="Genomic_DNA"/>
</dbReference>
<organism evidence="1 2">
    <name type="scientific">Nephila pilipes</name>
    <name type="common">Giant wood spider</name>
    <name type="synonym">Nephila maculata</name>
    <dbReference type="NCBI Taxonomy" id="299642"/>
    <lineage>
        <taxon>Eukaryota</taxon>
        <taxon>Metazoa</taxon>
        <taxon>Ecdysozoa</taxon>
        <taxon>Arthropoda</taxon>
        <taxon>Chelicerata</taxon>
        <taxon>Arachnida</taxon>
        <taxon>Araneae</taxon>
        <taxon>Araneomorphae</taxon>
        <taxon>Entelegynae</taxon>
        <taxon>Araneoidea</taxon>
        <taxon>Nephilidae</taxon>
        <taxon>Nephila</taxon>
    </lineage>
</organism>
<evidence type="ECO:0000313" key="2">
    <source>
        <dbReference type="Proteomes" id="UP000887013"/>
    </source>
</evidence>
<feature type="non-terminal residue" evidence="1">
    <location>
        <position position="1"/>
    </location>
</feature>
<proteinExistence type="predicted"/>
<name>A0A8X6TX85_NEPPI</name>
<keyword evidence="2" id="KW-1185">Reference proteome</keyword>